<dbReference type="InterPro" id="IPR037700">
    <property type="entry name" value="NUP88/NUP82"/>
</dbReference>
<reference evidence="8" key="1">
    <citation type="submission" date="2014-09" db="EMBL/GenBank/DDBJ databases">
        <authorList>
            <person name="Magalhaes I.L.F."/>
            <person name="Oliveira U."/>
            <person name="Santos F.R."/>
            <person name="Vidigal T.H.D.A."/>
            <person name="Brescovit A.D."/>
            <person name="Santos A.J."/>
        </authorList>
    </citation>
    <scope>NUCLEOTIDE SEQUENCE</scope>
    <source>
        <tissue evidence="8">Shoot tissue taken approximately 20 cm above the soil surface</tissue>
    </source>
</reference>
<dbReference type="GO" id="GO:0000056">
    <property type="term" value="P:ribosomal small subunit export from nucleus"/>
    <property type="evidence" value="ECO:0007669"/>
    <property type="project" value="InterPro"/>
</dbReference>
<keyword evidence="2" id="KW-0813">Transport</keyword>
<evidence type="ECO:0000256" key="7">
    <source>
        <dbReference type="ARBA" id="ARBA00023242"/>
    </source>
</evidence>
<evidence type="ECO:0000256" key="6">
    <source>
        <dbReference type="ARBA" id="ARBA00023132"/>
    </source>
</evidence>
<dbReference type="EMBL" id="GBRH01204015">
    <property type="protein sequence ID" value="JAD93880.1"/>
    <property type="molecule type" value="Transcribed_RNA"/>
</dbReference>
<keyword evidence="6" id="KW-0906">Nuclear pore complex</keyword>
<dbReference type="PANTHER" id="PTHR13257">
    <property type="entry name" value="NUCLEOPORIN NUP84-RELATED"/>
    <property type="match status" value="1"/>
</dbReference>
<organism evidence="8">
    <name type="scientific">Arundo donax</name>
    <name type="common">Giant reed</name>
    <name type="synonym">Donax arundinaceus</name>
    <dbReference type="NCBI Taxonomy" id="35708"/>
    <lineage>
        <taxon>Eukaryota</taxon>
        <taxon>Viridiplantae</taxon>
        <taxon>Streptophyta</taxon>
        <taxon>Embryophyta</taxon>
        <taxon>Tracheophyta</taxon>
        <taxon>Spermatophyta</taxon>
        <taxon>Magnoliopsida</taxon>
        <taxon>Liliopsida</taxon>
        <taxon>Poales</taxon>
        <taxon>Poaceae</taxon>
        <taxon>PACMAD clade</taxon>
        <taxon>Arundinoideae</taxon>
        <taxon>Arundineae</taxon>
        <taxon>Arundo</taxon>
    </lineage>
</organism>
<dbReference type="GO" id="GO:0006606">
    <property type="term" value="P:protein import into nucleus"/>
    <property type="evidence" value="ECO:0007669"/>
    <property type="project" value="TreeGrafter"/>
</dbReference>
<evidence type="ECO:0000256" key="2">
    <source>
        <dbReference type="ARBA" id="ARBA00022448"/>
    </source>
</evidence>
<keyword evidence="4" id="KW-0653">Protein transport</keyword>
<evidence type="ECO:0000313" key="8">
    <source>
        <dbReference type="EMBL" id="JAD93880.1"/>
    </source>
</evidence>
<accession>A0A0A9E7L0</accession>
<protein>
    <submittedName>
        <fullName evidence="8">Uncharacterized protein</fullName>
    </submittedName>
</protein>
<dbReference type="GO" id="GO:0006406">
    <property type="term" value="P:mRNA export from nucleus"/>
    <property type="evidence" value="ECO:0007669"/>
    <property type="project" value="TreeGrafter"/>
</dbReference>
<sequence>MLPAANKKPLSRAEQEFKAQLGRFADVELDALRSSISALGARMKRFAQQAGGAVGTGMLPWQTPKAGRSHISESQMSLLKSSLERLSLLNEENNLKLRLIDHELKNQEQ</sequence>
<name>A0A0A9E7L0_ARUDO</name>
<dbReference type="PANTHER" id="PTHR13257:SF0">
    <property type="entry name" value="NUCLEAR PORE COMPLEX PROTEIN NUP88"/>
    <property type="match status" value="1"/>
</dbReference>
<comment type="subcellular location">
    <subcellularLocation>
        <location evidence="1">Nucleus</location>
        <location evidence="1">Nuclear pore complex</location>
    </subcellularLocation>
</comment>
<evidence type="ECO:0000256" key="1">
    <source>
        <dbReference type="ARBA" id="ARBA00004567"/>
    </source>
</evidence>
<dbReference type="GO" id="GO:0000055">
    <property type="term" value="P:ribosomal large subunit export from nucleus"/>
    <property type="evidence" value="ECO:0007669"/>
    <property type="project" value="InterPro"/>
</dbReference>
<keyword evidence="3" id="KW-0509">mRNA transport</keyword>
<proteinExistence type="predicted"/>
<evidence type="ECO:0000256" key="4">
    <source>
        <dbReference type="ARBA" id="ARBA00022927"/>
    </source>
</evidence>
<keyword evidence="7" id="KW-0539">Nucleus</keyword>
<dbReference type="AlphaFoldDB" id="A0A0A9E7L0"/>
<evidence type="ECO:0000256" key="5">
    <source>
        <dbReference type="ARBA" id="ARBA00023010"/>
    </source>
</evidence>
<evidence type="ECO:0000256" key="3">
    <source>
        <dbReference type="ARBA" id="ARBA00022816"/>
    </source>
</evidence>
<dbReference type="GO" id="GO:0017056">
    <property type="term" value="F:structural constituent of nuclear pore"/>
    <property type="evidence" value="ECO:0007669"/>
    <property type="project" value="InterPro"/>
</dbReference>
<dbReference type="GO" id="GO:0005643">
    <property type="term" value="C:nuclear pore"/>
    <property type="evidence" value="ECO:0007669"/>
    <property type="project" value="UniProtKB-SubCell"/>
</dbReference>
<reference evidence="8" key="2">
    <citation type="journal article" date="2015" name="Data Brief">
        <title>Shoot transcriptome of the giant reed, Arundo donax.</title>
        <authorList>
            <person name="Barrero R.A."/>
            <person name="Guerrero F.D."/>
            <person name="Moolhuijzen P."/>
            <person name="Goolsby J.A."/>
            <person name="Tidwell J."/>
            <person name="Bellgard S.E."/>
            <person name="Bellgard M.I."/>
        </authorList>
    </citation>
    <scope>NUCLEOTIDE SEQUENCE</scope>
    <source>
        <tissue evidence="8">Shoot tissue taken approximately 20 cm above the soil surface</tissue>
    </source>
</reference>
<keyword evidence="5" id="KW-0811">Translocation</keyword>